<protein>
    <recommendedName>
        <fullName evidence="3">F-box domain-containing protein</fullName>
    </recommendedName>
</protein>
<accession>A0A642UF19</accession>
<organism evidence="1 2">
    <name type="scientific">Trichomonascus ciferrii</name>
    <dbReference type="NCBI Taxonomy" id="44093"/>
    <lineage>
        <taxon>Eukaryota</taxon>
        <taxon>Fungi</taxon>
        <taxon>Dikarya</taxon>
        <taxon>Ascomycota</taxon>
        <taxon>Saccharomycotina</taxon>
        <taxon>Dipodascomycetes</taxon>
        <taxon>Dipodascales</taxon>
        <taxon>Trichomonascaceae</taxon>
        <taxon>Trichomonascus</taxon>
        <taxon>Trichomonascus ciferrii complex</taxon>
    </lineage>
</organism>
<comment type="caution">
    <text evidence="1">The sequence shown here is derived from an EMBL/GenBank/DDBJ whole genome shotgun (WGS) entry which is preliminary data.</text>
</comment>
<evidence type="ECO:0000313" key="1">
    <source>
        <dbReference type="EMBL" id="KAA8897871.1"/>
    </source>
</evidence>
<gene>
    <name evidence="1" type="ORF">TRICI_006631</name>
</gene>
<name>A0A642UF19_9ASCO</name>
<dbReference type="AlphaFoldDB" id="A0A642UF19"/>
<dbReference type="VEuPathDB" id="FungiDB:TRICI_006631"/>
<proteinExistence type="predicted"/>
<dbReference type="Proteomes" id="UP000761534">
    <property type="component" value="Unassembled WGS sequence"/>
</dbReference>
<dbReference type="EMBL" id="SWFS01000551">
    <property type="protein sequence ID" value="KAA8897871.1"/>
    <property type="molecule type" value="Genomic_DNA"/>
</dbReference>
<evidence type="ECO:0000313" key="2">
    <source>
        <dbReference type="Proteomes" id="UP000761534"/>
    </source>
</evidence>
<sequence length="460" mass="52356">MSMVANTNILDLPLEVLPILREYAGVDFMKLRATCKVFDTVVRDSLECWLEFSNELDEELEHNSEDDRTDFENNSEEEEEEKLRVKFTSSYGHEAVFSGEGFCSRIDSGGARFWLEQVTAIDFNFGEGKVYEECCEILRKIVGEFKFCLKELKVVSYWVDGEVYSGLSGIMEGVRGDSGLVREKLFSYPLTDTKPVVVGNRVSELLINDLGPSPKYIFAELEYEHLSELTFSRVSWNTVADVLRQITSKAPSLKKMSFVCVGRENEAPLCLSLPILDEVSLCLDTYDLQKNIHTYSVPAKSITMEQVQSIGHLESFFEKFTFPILETLTVYCLVRFCKPPYEIRYPNPLYRPISTFTISFGSPMYLDFLALSSVQLVQNTENLCIEIWDLAQYPVDLSQIISDMKRMAIALNACGRITSCQFLAFPSQRTCEAPQCVDDPHHSDSPLDVKPPHSVYHIFP</sequence>
<keyword evidence="2" id="KW-1185">Reference proteome</keyword>
<evidence type="ECO:0008006" key="3">
    <source>
        <dbReference type="Google" id="ProtNLM"/>
    </source>
</evidence>
<reference evidence="1" key="1">
    <citation type="journal article" date="2019" name="G3 (Bethesda)">
        <title>Genome Assemblies of Two Rare Opportunistic Yeast Pathogens: Diutina rugosa (syn. Candida rugosa) and Trichomonascus ciferrii (syn. Candida ciferrii).</title>
        <authorList>
            <person name="Mixao V."/>
            <person name="Saus E."/>
            <person name="Hansen A.P."/>
            <person name="Lass-Florl C."/>
            <person name="Gabaldon T."/>
        </authorList>
    </citation>
    <scope>NUCLEOTIDE SEQUENCE</scope>
    <source>
        <strain evidence="1">CBS 4856</strain>
    </source>
</reference>